<keyword evidence="4" id="KW-0456">Lyase</keyword>
<evidence type="ECO:0000256" key="6">
    <source>
        <dbReference type="RuleBase" id="RU004185"/>
    </source>
</evidence>
<evidence type="ECO:0000256" key="4">
    <source>
        <dbReference type="ARBA" id="ARBA00023239"/>
    </source>
</evidence>
<evidence type="ECO:0000256" key="2">
    <source>
        <dbReference type="ARBA" id="ARBA00023004"/>
    </source>
</evidence>
<keyword evidence="7" id="KW-1185">Reference proteome</keyword>
<keyword evidence="5" id="KW-0627">Porphyrin biosynthesis</keyword>
<dbReference type="Pfam" id="PF00762">
    <property type="entry name" value="Ferrochelatase"/>
    <property type="match status" value="1"/>
</dbReference>
<dbReference type="GO" id="GO:0004325">
    <property type="term" value="F:ferrochelatase activity"/>
    <property type="evidence" value="ECO:0007669"/>
    <property type="project" value="InterPro"/>
</dbReference>
<dbReference type="PANTHER" id="PTHR11108:SF1">
    <property type="entry name" value="FERROCHELATASE, MITOCHONDRIAL"/>
    <property type="match status" value="1"/>
</dbReference>
<dbReference type="GO" id="GO:0006783">
    <property type="term" value="P:heme biosynthetic process"/>
    <property type="evidence" value="ECO:0007669"/>
    <property type="project" value="UniProtKB-KW"/>
</dbReference>
<dbReference type="NCBIfam" id="TIGR00109">
    <property type="entry name" value="hemH"/>
    <property type="match status" value="1"/>
</dbReference>
<name>A0A0N4Z1Y5_PARTI</name>
<comment type="pathway">
    <text evidence="1">Porphyrin-containing compound metabolism; protoheme biosynthesis.</text>
</comment>
<dbReference type="PANTHER" id="PTHR11108">
    <property type="entry name" value="FERROCHELATASE"/>
    <property type="match status" value="1"/>
</dbReference>
<evidence type="ECO:0000313" key="8">
    <source>
        <dbReference type="WBParaSite" id="PTRK_0000088100.1"/>
    </source>
</evidence>
<dbReference type="CDD" id="cd00419">
    <property type="entry name" value="Ferrochelatase_C"/>
    <property type="match status" value="1"/>
</dbReference>
<keyword evidence="2" id="KW-0408">Iron</keyword>
<dbReference type="HAMAP" id="MF_00323">
    <property type="entry name" value="Ferrochelatase"/>
    <property type="match status" value="1"/>
</dbReference>
<dbReference type="STRING" id="131310.A0A0N4Z1Y5"/>
<dbReference type="WBParaSite" id="PTRK_0000088100.1">
    <property type="protein sequence ID" value="PTRK_0000088100.1"/>
    <property type="gene ID" value="PTRK_0000088100"/>
</dbReference>
<organism evidence="7 8">
    <name type="scientific">Parastrongyloides trichosuri</name>
    <name type="common">Possum-specific nematode worm</name>
    <dbReference type="NCBI Taxonomy" id="131310"/>
    <lineage>
        <taxon>Eukaryota</taxon>
        <taxon>Metazoa</taxon>
        <taxon>Ecdysozoa</taxon>
        <taxon>Nematoda</taxon>
        <taxon>Chromadorea</taxon>
        <taxon>Rhabditida</taxon>
        <taxon>Tylenchina</taxon>
        <taxon>Panagrolaimomorpha</taxon>
        <taxon>Strongyloidoidea</taxon>
        <taxon>Strongyloididae</taxon>
        <taxon>Parastrongyloides</taxon>
    </lineage>
</organism>
<comment type="similarity">
    <text evidence="6">Belongs to the ferrochelatase family.</text>
</comment>
<dbReference type="UniPathway" id="UPA00252"/>
<evidence type="ECO:0000256" key="5">
    <source>
        <dbReference type="ARBA" id="ARBA00023244"/>
    </source>
</evidence>
<keyword evidence="3" id="KW-0350">Heme biosynthesis</keyword>
<dbReference type="InterPro" id="IPR033644">
    <property type="entry name" value="Ferrochelatase_C"/>
</dbReference>
<dbReference type="Proteomes" id="UP000038045">
    <property type="component" value="Unplaced"/>
</dbReference>
<evidence type="ECO:0000256" key="3">
    <source>
        <dbReference type="ARBA" id="ARBA00023133"/>
    </source>
</evidence>
<evidence type="ECO:0000313" key="7">
    <source>
        <dbReference type="Proteomes" id="UP000038045"/>
    </source>
</evidence>
<dbReference type="Gene3D" id="3.40.50.1400">
    <property type="match status" value="2"/>
</dbReference>
<dbReference type="InterPro" id="IPR001015">
    <property type="entry name" value="Ferrochelatase"/>
</dbReference>
<dbReference type="InterPro" id="IPR033659">
    <property type="entry name" value="Ferrochelatase_N"/>
</dbReference>
<dbReference type="CDD" id="cd03411">
    <property type="entry name" value="Ferrochelatase_N"/>
    <property type="match status" value="1"/>
</dbReference>
<accession>A0A0N4Z1Y5</accession>
<sequence length="372" mass="43443">MSYNKISNFNNPSYITYLKSILSNHPKFPVKKIEDKTGIILINTGTPKSYGYWDLRRYLKEFLTDQRVIEVNKFIWYPILYLFILPFRPFKKAKCYKSIWNEELNESPLLTMSRSQGDKVYHKLINSNIDGNFVVDWAFRYGSHNIEERINYLVKSGCNKLIFLPLFPQYSQATVGGACDEIYRVMCKLRYQPPIRIIPPYYRNEKYIKSIGDSILKKLEANEKELEVLIFSYHGIPLKYSVKGDIYNYHCHETTDLIVKYIKKSVELNNDKYNSIPEVITSFSSRLGPMEWLKPYTDDVVTNLGKTGCKSLGIISPSFHTDCLETWEELRDDLGDLFRKLSNNGNFVFINSLNDSNDSINVISNLIIDNYF</sequence>
<reference evidence="8" key="1">
    <citation type="submission" date="2017-02" db="UniProtKB">
        <authorList>
            <consortium name="WormBaseParasite"/>
        </authorList>
    </citation>
    <scope>IDENTIFICATION</scope>
</reference>
<proteinExistence type="inferred from homology"/>
<dbReference type="AlphaFoldDB" id="A0A0N4Z1Y5"/>
<protein>
    <submittedName>
        <fullName evidence="8">Ferrochelatase</fullName>
    </submittedName>
</protein>
<evidence type="ECO:0000256" key="1">
    <source>
        <dbReference type="ARBA" id="ARBA00004744"/>
    </source>
</evidence>
<dbReference type="SUPFAM" id="SSF53800">
    <property type="entry name" value="Chelatase"/>
    <property type="match status" value="1"/>
</dbReference>